<dbReference type="Proteomes" id="UP000310158">
    <property type="component" value="Unassembled WGS sequence"/>
</dbReference>
<feature type="transmembrane region" description="Helical" evidence="2">
    <location>
        <begin position="45"/>
        <end position="71"/>
    </location>
</feature>
<feature type="transmembrane region" description="Helical" evidence="2">
    <location>
        <begin position="187"/>
        <end position="208"/>
    </location>
</feature>
<sequence>MFSFDNTLGAIYMGALFTTILYGMTCIQSFIYFQQFPSDRRALKWMVLVLCSPYIRSSVGLLIVIVVTIISDTIVREMFVWRVWRVSNKRAWPGFLAILVAISFVPGFGFGVKGFYVKSWKEFATMKSRTCSSRALSASGWQKKRTGIKRTDSLITVLMLYSINTNIITSIFSLLCLITYAVMSQNFVFIAFYFPISKLFVNAMLAILNARKSQRGNDVVLSLPVYSSAEPAGTLTTTPGGAEESWASSSLAIISIILTGFAMSDHQQALMISTRVHAIFGYTLMLAGLTRIVEVCFIAPKFLPVEHVEGVEDDQSEHTLADGKEEVQSKGGAFRHLPPFLLVAAGVLFMSGTDEELKFVNDNGMDHVTYVLIMYSIAFLIYAHVLFLINLYSTSGRNAPDASVRVKDGGVIELVSPAGNWYSRLSNGRPGRSQARGPMEDPTSASALMQTHVIGDEEEDD</sequence>
<evidence type="ECO:0000259" key="4">
    <source>
        <dbReference type="Pfam" id="PF20152"/>
    </source>
</evidence>
<dbReference type="AlphaFoldDB" id="A0A4S4LJS9"/>
<feature type="transmembrane region" description="Helical" evidence="2">
    <location>
        <begin position="12"/>
        <end position="33"/>
    </location>
</feature>
<keyword evidence="2" id="KW-0472">Membrane</keyword>
<feature type="domain" description="Protein YTP1-like C-terminal" evidence="3">
    <location>
        <begin position="248"/>
        <end position="392"/>
    </location>
</feature>
<comment type="caution">
    <text evidence="5">The sequence shown here is derived from an EMBL/GenBank/DDBJ whole genome shotgun (WGS) entry which is preliminary data.</text>
</comment>
<dbReference type="InterPro" id="IPR018827">
    <property type="entry name" value="YTP1_C"/>
</dbReference>
<evidence type="ECO:0000256" key="2">
    <source>
        <dbReference type="SAM" id="Phobius"/>
    </source>
</evidence>
<feature type="domain" description="DUF6534" evidence="4">
    <location>
        <begin position="144"/>
        <end position="213"/>
    </location>
</feature>
<keyword evidence="2" id="KW-0812">Transmembrane</keyword>
<name>A0A4S4LJS9_9AGAM</name>
<feature type="region of interest" description="Disordered" evidence="1">
    <location>
        <begin position="426"/>
        <end position="446"/>
    </location>
</feature>
<dbReference type="Pfam" id="PF20152">
    <property type="entry name" value="DUF6534"/>
    <property type="match status" value="1"/>
</dbReference>
<evidence type="ECO:0000259" key="3">
    <source>
        <dbReference type="Pfam" id="PF10355"/>
    </source>
</evidence>
<accession>A0A4S4LJS9</accession>
<dbReference type="EMBL" id="SGPL01000503">
    <property type="protein sequence ID" value="THH11638.1"/>
    <property type="molecule type" value="Genomic_DNA"/>
</dbReference>
<feature type="transmembrane region" description="Helical" evidence="2">
    <location>
        <begin position="91"/>
        <end position="112"/>
    </location>
</feature>
<reference evidence="5 6" key="1">
    <citation type="submission" date="2019-02" db="EMBL/GenBank/DDBJ databases">
        <title>Genome sequencing of the rare red list fungi Bondarzewia mesenterica.</title>
        <authorList>
            <person name="Buettner E."/>
            <person name="Kellner H."/>
        </authorList>
    </citation>
    <scope>NUCLEOTIDE SEQUENCE [LARGE SCALE GENOMIC DNA]</scope>
    <source>
        <strain evidence="5 6">DSM 108281</strain>
    </source>
</reference>
<keyword evidence="2" id="KW-1133">Transmembrane helix</keyword>
<dbReference type="OrthoDB" id="4137487at2759"/>
<evidence type="ECO:0000313" key="5">
    <source>
        <dbReference type="EMBL" id="THH11638.1"/>
    </source>
</evidence>
<organism evidence="5 6">
    <name type="scientific">Bondarzewia mesenterica</name>
    <dbReference type="NCBI Taxonomy" id="1095465"/>
    <lineage>
        <taxon>Eukaryota</taxon>
        <taxon>Fungi</taxon>
        <taxon>Dikarya</taxon>
        <taxon>Basidiomycota</taxon>
        <taxon>Agaricomycotina</taxon>
        <taxon>Agaricomycetes</taxon>
        <taxon>Russulales</taxon>
        <taxon>Bondarzewiaceae</taxon>
        <taxon>Bondarzewia</taxon>
    </lineage>
</organism>
<dbReference type="Pfam" id="PF10355">
    <property type="entry name" value="Ytp1"/>
    <property type="match status" value="1"/>
</dbReference>
<feature type="transmembrane region" description="Helical" evidence="2">
    <location>
        <begin position="372"/>
        <end position="392"/>
    </location>
</feature>
<protein>
    <submittedName>
        <fullName evidence="5">Uncharacterized protein</fullName>
    </submittedName>
</protein>
<evidence type="ECO:0000256" key="1">
    <source>
        <dbReference type="SAM" id="MobiDB-lite"/>
    </source>
</evidence>
<dbReference type="InterPro" id="IPR045339">
    <property type="entry name" value="DUF6534"/>
</dbReference>
<proteinExistence type="predicted"/>
<keyword evidence="6" id="KW-1185">Reference proteome</keyword>
<gene>
    <name evidence="5" type="ORF">EW146_g7974</name>
</gene>
<dbReference type="PANTHER" id="PTHR31685">
    <property type="entry name" value="INTEGRAL MEMBRANE PROTEIN (AFU_ORTHOLOGUE AFUA_6G12730)-RELATED"/>
    <property type="match status" value="1"/>
</dbReference>
<dbReference type="PANTHER" id="PTHR31685:SF2">
    <property type="entry name" value="PROTEIN YTP1"/>
    <property type="match status" value="1"/>
</dbReference>
<feature type="transmembrane region" description="Helical" evidence="2">
    <location>
        <begin position="333"/>
        <end position="352"/>
    </location>
</feature>
<feature type="transmembrane region" description="Helical" evidence="2">
    <location>
        <begin position="154"/>
        <end position="181"/>
    </location>
</feature>
<evidence type="ECO:0000313" key="6">
    <source>
        <dbReference type="Proteomes" id="UP000310158"/>
    </source>
</evidence>